<keyword evidence="5" id="KW-0998">Cell outer membrane</keyword>
<keyword evidence="4" id="KW-0472">Membrane</keyword>
<sequence length="557" mass="63440">MKYKNIGNMKTRKIHYKSIIAFLILFVGFTSCEDYLEITPKDKISDGVLWSDISQTELFINDIYAALPSVVNRFDPWENWSDDAMDGINGATSRNVYAIAAYTPENAENQWGQYSNIRKCNLLIKNLSGSDLPEDWKALRLAEVRFLRAYFYSLLWTWHGGVPIIEDVLNYSEQGDEIFRPRNSSEETFDFITRECDAIANDLPLVAKENGRITRGAALTLKAWCELFNASPLHNPANDKSKWTLAASTYKEVMDLGVYDLFPNYETLFYEENNFNQETILAKPHVGGTNIGRSTEGLAGPHFSGGSQTAYGMLNPTQEIVDEYLMENGLPITDPESGYDPQNPYAGREKRFYQSIVYDGSMWNGAVFYSRLGVESNNELDLGISTGGTNTGYSFRKGLKEEYAVNGNNRLSSANSILFRYAEVLLSYAEAQNEAAGPDASVYDAINEVRTRSELPSLPEGLTQEEMREEIRRERRIELAFEERRWYDLIRWKIAEEKLNGKLHAMRIEEVDGNLTYTVIPAPGGERMFYADRNYYLPIPQSAIDRNSKLEQNPNYE</sequence>
<dbReference type="InterPro" id="IPR012944">
    <property type="entry name" value="SusD_RagB_dom"/>
</dbReference>
<dbReference type="PROSITE" id="PS51257">
    <property type="entry name" value="PROKAR_LIPOPROTEIN"/>
    <property type="match status" value="1"/>
</dbReference>
<dbReference type="Gene3D" id="1.25.40.390">
    <property type="match status" value="1"/>
</dbReference>
<evidence type="ECO:0000256" key="3">
    <source>
        <dbReference type="ARBA" id="ARBA00022729"/>
    </source>
</evidence>
<comment type="similarity">
    <text evidence="2">Belongs to the SusD family.</text>
</comment>
<feature type="domain" description="RagB/SusD" evidence="6">
    <location>
        <begin position="289"/>
        <end position="556"/>
    </location>
</feature>
<proteinExistence type="inferred from homology"/>
<evidence type="ECO:0000256" key="4">
    <source>
        <dbReference type="ARBA" id="ARBA00023136"/>
    </source>
</evidence>
<evidence type="ECO:0000256" key="5">
    <source>
        <dbReference type="ARBA" id="ARBA00023237"/>
    </source>
</evidence>
<dbReference type="GO" id="GO:0009279">
    <property type="term" value="C:cell outer membrane"/>
    <property type="evidence" value="ECO:0007669"/>
    <property type="project" value="UniProtKB-SubCell"/>
</dbReference>
<evidence type="ECO:0000259" key="6">
    <source>
        <dbReference type="Pfam" id="PF07980"/>
    </source>
</evidence>
<organism evidence="7 8">
    <name type="scientific">Mariniphaga sediminis</name>
    <dbReference type="NCBI Taxonomy" id="1628158"/>
    <lineage>
        <taxon>Bacteria</taxon>
        <taxon>Pseudomonadati</taxon>
        <taxon>Bacteroidota</taxon>
        <taxon>Bacteroidia</taxon>
        <taxon>Marinilabiliales</taxon>
        <taxon>Prolixibacteraceae</taxon>
        <taxon>Mariniphaga</taxon>
    </lineage>
</organism>
<comment type="caution">
    <text evidence="7">The sequence shown here is derived from an EMBL/GenBank/DDBJ whole genome shotgun (WGS) entry which is preliminary data.</text>
</comment>
<dbReference type="EMBL" id="QWET01000014">
    <property type="protein sequence ID" value="RIH63967.1"/>
    <property type="molecule type" value="Genomic_DNA"/>
</dbReference>
<evidence type="ECO:0000256" key="2">
    <source>
        <dbReference type="ARBA" id="ARBA00006275"/>
    </source>
</evidence>
<accession>A0A399CX76</accession>
<reference evidence="7 8" key="1">
    <citation type="journal article" date="2015" name="Int. J. Syst. Evol. Microbiol.">
        <title>Mariniphaga sediminis sp. nov., isolated from coastal sediment.</title>
        <authorList>
            <person name="Wang F.Q."/>
            <person name="Shen Q.Y."/>
            <person name="Chen G.J."/>
            <person name="Du Z.J."/>
        </authorList>
    </citation>
    <scope>NUCLEOTIDE SEQUENCE [LARGE SCALE GENOMIC DNA]</scope>
    <source>
        <strain evidence="7 8">SY21</strain>
    </source>
</reference>
<dbReference type="OrthoDB" id="5694214at2"/>
<evidence type="ECO:0000313" key="8">
    <source>
        <dbReference type="Proteomes" id="UP000266441"/>
    </source>
</evidence>
<dbReference type="Pfam" id="PF07980">
    <property type="entry name" value="SusD_RagB"/>
    <property type="match status" value="1"/>
</dbReference>
<name>A0A399CX76_9BACT</name>
<comment type="subcellular location">
    <subcellularLocation>
        <location evidence="1">Cell outer membrane</location>
    </subcellularLocation>
</comment>
<keyword evidence="3" id="KW-0732">Signal</keyword>
<dbReference type="AlphaFoldDB" id="A0A399CX76"/>
<dbReference type="Proteomes" id="UP000266441">
    <property type="component" value="Unassembled WGS sequence"/>
</dbReference>
<evidence type="ECO:0000256" key="1">
    <source>
        <dbReference type="ARBA" id="ARBA00004442"/>
    </source>
</evidence>
<dbReference type="InterPro" id="IPR011990">
    <property type="entry name" value="TPR-like_helical_dom_sf"/>
</dbReference>
<protein>
    <submittedName>
        <fullName evidence="7">RagB/SusD family nutrient uptake outer membrane protein</fullName>
    </submittedName>
</protein>
<gene>
    <name evidence="7" type="ORF">D1164_16670</name>
</gene>
<keyword evidence="8" id="KW-1185">Reference proteome</keyword>
<evidence type="ECO:0000313" key="7">
    <source>
        <dbReference type="EMBL" id="RIH63967.1"/>
    </source>
</evidence>
<dbReference type="SUPFAM" id="SSF48452">
    <property type="entry name" value="TPR-like"/>
    <property type="match status" value="1"/>
</dbReference>